<dbReference type="EMBL" id="CAUYUJ010001551">
    <property type="protein sequence ID" value="CAK0796450.1"/>
    <property type="molecule type" value="Genomic_DNA"/>
</dbReference>
<gene>
    <name evidence="1" type="ORF">PCOR1329_LOCUS5830</name>
</gene>
<sequence length="257" mass="27505">MQVPGAAGPAEPEAAAAWQAPLILGGDFNAQLSPQVARDTLESHPVFARARAEGRDADFLEYMSNGHRFLHDRGFRAAYYPAAPAADSFGEFVRGAPRVNATSVFGGVVDWIYLPASIASARRPSAVSIIDAIGTGVSDHQAVRASLHMPCAPLVGGEPEPSSSQVSFYEGLGTSVPTMVAHWVLYPIQVRQTREVAGSGAAHHEAGMRSKLLATFRSVLFHDQPGRVMSTFAVGFSTFTFWFTFYLRGPHTSSPGT</sequence>
<name>A0ABN9PTE0_9DINO</name>
<comment type="caution">
    <text evidence="1">The sequence shown here is derived from an EMBL/GenBank/DDBJ whole genome shotgun (WGS) entry which is preliminary data.</text>
</comment>
<accession>A0ABN9PTE0</accession>
<proteinExistence type="predicted"/>
<evidence type="ECO:0000313" key="2">
    <source>
        <dbReference type="Proteomes" id="UP001189429"/>
    </source>
</evidence>
<reference evidence="1" key="1">
    <citation type="submission" date="2023-10" db="EMBL/GenBank/DDBJ databases">
        <authorList>
            <person name="Chen Y."/>
            <person name="Shah S."/>
            <person name="Dougan E. K."/>
            <person name="Thang M."/>
            <person name="Chan C."/>
        </authorList>
    </citation>
    <scope>NUCLEOTIDE SEQUENCE [LARGE SCALE GENOMIC DNA]</scope>
</reference>
<dbReference type="InterPro" id="IPR036691">
    <property type="entry name" value="Endo/exonu/phosph_ase_sf"/>
</dbReference>
<protein>
    <recommendedName>
        <fullName evidence="3">Endonuclease/exonuclease/phosphatase domain-containing protein</fullName>
    </recommendedName>
</protein>
<dbReference type="Proteomes" id="UP001189429">
    <property type="component" value="Unassembled WGS sequence"/>
</dbReference>
<evidence type="ECO:0000313" key="1">
    <source>
        <dbReference type="EMBL" id="CAK0796450.1"/>
    </source>
</evidence>
<dbReference type="Gene3D" id="3.60.10.10">
    <property type="entry name" value="Endonuclease/exonuclease/phosphatase"/>
    <property type="match status" value="1"/>
</dbReference>
<evidence type="ECO:0008006" key="3">
    <source>
        <dbReference type="Google" id="ProtNLM"/>
    </source>
</evidence>
<keyword evidence="2" id="KW-1185">Reference proteome</keyword>
<organism evidence="1 2">
    <name type="scientific">Prorocentrum cordatum</name>
    <dbReference type="NCBI Taxonomy" id="2364126"/>
    <lineage>
        <taxon>Eukaryota</taxon>
        <taxon>Sar</taxon>
        <taxon>Alveolata</taxon>
        <taxon>Dinophyceae</taxon>
        <taxon>Prorocentrales</taxon>
        <taxon>Prorocentraceae</taxon>
        <taxon>Prorocentrum</taxon>
    </lineage>
</organism>
<dbReference type="SUPFAM" id="SSF56219">
    <property type="entry name" value="DNase I-like"/>
    <property type="match status" value="1"/>
</dbReference>